<organism evidence="1 2">
    <name type="scientific">Entomophthora muscae</name>
    <dbReference type="NCBI Taxonomy" id="34485"/>
    <lineage>
        <taxon>Eukaryota</taxon>
        <taxon>Fungi</taxon>
        <taxon>Fungi incertae sedis</taxon>
        <taxon>Zoopagomycota</taxon>
        <taxon>Entomophthoromycotina</taxon>
        <taxon>Entomophthoromycetes</taxon>
        <taxon>Entomophthorales</taxon>
        <taxon>Entomophthoraceae</taxon>
        <taxon>Entomophthora</taxon>
    </lineage>
</organism>
<evidence type="ECO:0000313" key="2">
    <source>
        <dbReference type="Proteomes" id="UP001165960"/>
    </source>
</evidence>
<sequence>MCRAANEFNKEHILTFLYPTYQEVVIPELPFIVTWEDMKRLLIEEFGGDLSLEVKKDVFMYIAFKPKETLAEFANQFYIEGQQLITSCQLTPWEAYTVCSNALKVNQLLCLHFKTHKASLTSMKSIKTLLQDMHLTHGGTMVCKNKANNAETTSCTTCIMTLGSSGQSKRQGCHNCGQIVRNIPDTYSCVTKKLSPAVNVKAPAATEQTSTANVQTSAATKQIHATTTWNPATTKLLPAINMQVPAATAQVPTTLASLCPPMPAGQSPSTPFRNSQIGKPGKAISPKPKLGGTAAQIGSLPNGELTDRLSNSENHAPNSVNEFGCKKKAQLALCQCKLGSSQTFSIASRPSQSIKGNNRCNSDSRFPNAMPSNNHAFQVH</sequence>
<reference evidence="1" key="1">
    <citation type="submission" date="2022-04" db="EMBL/GenBank/DDBJ databases">
        <title>Genome of the entomopathogenic fungus Entomophthora muscae.</title>
        <authorList>
            <person name="Elya C."/>
            <person name="Lovett B.R."/>
            <person name="Lee E."/>
            <person name="Macias A.M."/>
            <person name="Hajek A.E."/>
            <person name="De Bivort B.L."/>
            <person name="Kasson M.T."/>
            <person name="De Fine Licht H.H."/>
            <person name="Stajich J.E."/>
        </authorList>
    </citation>
    <scope>NUCLEOTIDE SEQUENCE</scope>
    <source>
        <strain evidence="1">Berkeley</strain>
    </source>
</reference>
<gene>
    <name evidence="1" type="ORF">DSO57_1012728</name>
</gene>
<dbReference type="EMBL" id="QTSX02001466">
    <property type="protein sequence ID" value="KAJ9081612.1"/>
    <property type="molecule type" value="Genomic_DNA"/>
</dbReference>
<protein>
    <submittedName>
        <fullName evidence="1">Uncharacterized protein</fullName>
    </submittedName>
</protein>
<keyword evidence="2" id="KW-1185">Reference proteome</keyword>
<accession>A0ACC2U4C2</accession>
<proteinExistence type="predicted"/>
<dbReference type="Proteomes" id="UP001165960">
    <property type="component" value="Unassembled WGS sequence"/>
</dbReference>
<evidence type="ECO:0000313" key="1">
    <source>
        <dbReference type="EMBL" id="KAJ9081612.1"/>
    </source>
</evidence>
<name>A0ACC2U4C2_9FUNG</name>
<comment type="caution">
    <text evidence="1">The sequence shown here is derived from an EMBL/GenBank/DDBJ whole genome shotgun (WGS) entry which is preliminary data.</text>
</comment>